<protein>
    <submittedName>
        <fullName evidence="1">28118_t:CDS:1</fullName>
    </submittedName>
</protein>
<keyword evidence="2" id="KW-1185">Reference proteome</keyword>
<gene>
    <name evidence="1" type="ORF">RPERSI_LOCUS12510</name>
</gene>
<dbReference type="Proteomes" id="UP000789920">
    <property type="component" value="Unassembled WGS sequence"/>
</dbReference>
<feature type="non-terminal residue" evidence="1">
    <location>
        <position position="482"/>
    </location>
</feature>
<evidence type="ECO:0000313" key="1">
    <source>
        <dbReference type="EMBL" id="CAG8734509.1"/>
    </source>
</evidence>
<accession>A0ACA9Q2X7</accession>
<feature type="non-terminal residue" evidence="1">
    <location>
        <position position="1"/>
    </location>
</feature>
<dbReference type="EMBL" id="CAJVQC010026850">
    <property type="protein sequence ID" value="CAG8734509.1"/>
    <property type="molecule type" value="Genomic_DNA"/>
</dbReference>
<comment type="caution">
    <text evidence="1">The sequence shown here is derived from an EMBL/GenBank/DDBJ whole genome shotgun (WGS) entry which is preliminary data.</text>
</comment>
<name>A0ACA9Q2X7_9GLOM</name>
<organism evidence="1 2">
    <name type="scientific">Racocetra persica</name>
    <dbReference type="NCBI Taxonomy" id="160502"/>
    <lineage>
        <taxon>Eukaryota</taxon>
        <taxon>Fungi</taxon>
        <taxon>Fungi incertae sedis</taxon>
        <taxon>Mucoromycota</taxon>
        <taxon>Glomeromycotina</taxon>
        <taxon>Glomeromycetes</taxon>
        <taxon>Diversisporales</taxon>
        <taxon>Gigasporaceae</taxon>
        <taxon>Racocetra</taxon>
    </lineage>
</organism>
<proteinExistence type="predicted"/>
<sequence>PSGSLTILRCITQGEIATRINEEVQEEDVIEVRGYLRNEKDSRQILVRATEFTKLDISFSKIDLENSNQVRLLGKVLSDLEPLEKKRNPEVLSFKLAVPREGVKSPLFFCRINEKELVSEFCEKLQKNDVILLEGFLQTQKIVQEEEGEKKIIRVSSIICSGFTLLDSDLPKSKIMKKREKVILLQKKVRLANERNLAWLEQKQVQQTQSDSLLEAEAQRIYDKINNLSFDFTLKKDEKGKPFGSVGFKEILTALEKVGFSGQKNQLLDFHPLNKLGENIIKVKLNSIMSKIAKRIILIPEKVKINFGKGTISTEGPLGQGEELVVPSNLEITQQKNELTTKSDNSALAGTYNALISNMIKGVVEGHERVVEVKGVGYKVSSQGGKLEFSLGKSHLIYMDISPELTAKVEGNKVIIKVITVYIPGEKHNLQEYSSVLISGGGAQDLPGVQYHIIRGYGDAEGVKERKQGRSLYGAKRAKETK</sequence>
<reference evidence="1" key="1">
    <citation type="submission" date="2021-06" db="EMBL/GenBank/DDBJ databases">
        <authorList>
            <person name="Kallberg Y."/>
            <person name="Tangrot J."/>
            <person name="Rosling A."/>
        </authorList>
    </citation>
    <scope>NUCLEOTIDE SEQUENCE</scope>
    <source>
        <strain evidence="1">MA461A</strain>
    </source>
</reference>
<evidence type="ECO:0000313" key="2">
    <source>
        <dbReference type="Proteomes" id="UP000789920"/>
    </source>
</evidence>